<dbReference type="AlphaFoldDB" id="J3MSC1"/>
<sequence>MGAAHGEGGKEDLRQGGEGRTEQGRGRGDVRSREVGGGDHTWKRGCFGHLNFCSLHDMGLKHMVEGGGPHRVFLSGVKIIKTNYEAFKCFKKIKAATKIELDMKLNAFHTDRGREFNSNEFTGYCVKLASIGTP</sequence>
<evidence type="ECO:0008006" key="4">
    <source>
        <dbReference type="Google" id="ProtNLM"/>
    </source>
</evidence>
<dbReference type="Proteomes" id="UP000006038">
    <property type="component" value="Chromosome 8"/>
</dbReference>
<organism evidence="2">
    <name type="scientific">Oryza brachyantha</name>
    <name type="common">malo sina</name>
    <dbReference type="NCBI Taxonomy" id="4533"/>
    <lineage>
        <taxon>Eukaryota</taxon>
        <taxon>Viridiplantae</taxon>
        <taxon>Streptophyta</taxon>
        <taxon>Embryophyta</taxon>
        <taxon>Tracheophyta</taxon>
        <taxon>Spermatophyta</taxon>
        <taxon>Magnoliopsida</taxon>
        <taxon>Liliopsida</taxon>
        <taxon>Poales</taxon>
        <taxon>Poaceae</taxon>
        <taxon>BOP clade</taxon>
        <taxon>Oryzoideae</taxon>
        <taxon>Oryzeae</taxon>
        <taxon>Oryzinae</taxon>
        <taxon>Oryza</taxon>
    </lineage>
</organism>
<evidence type="ECO:0000313" key="2">
    <source>
        <dbReference type="EnsemblPlants" id="OB08G20000.1"/>
    </source>
</evidence>
<keyword evidence="3" id="KW-1185">Reference proteome</keyword>
<evidence type="ECO:0000256" key="1">
    <source>
        <dbReference type="SAM" id="MobiDB-lite"/>
    </source>
</evidence>
<dbReference type="EnsemblPlants" id="OB08G20000.1">
    <property type="protein sequence ID" value="OB08G20000.1"/>
    <property type="gene ID" value="OB08G20000"/>
</dbReference>
<dbReference type="Gramene" id="OB08G20000.1">
    <property type="protein sequence ID" value="OB08G20000.1"/>
    <property type="gene ID" value="OB08G20000"/>
</dbReference>
<feature type="region of interest" description="Disordered" evidence="1">
    <location>
        <begin position="1"/>
        <end position="43"/>
    </location>
</feature>
<dbReference type="HOGENOM" id="CLU_1899434_0_0_1"/>
<accession>J3MSC1</accession>
<evidence type="ECO:0000313" key="3">
    <source>
        <dbReference type="Proteomes" id="UP000006038"/>
    </source>
</evidence>
<feature type="compositionally biased region" description="Basic and acidic residues" evidence="1">
    <location>
        <begin position="7"/>
        <end position="42"/>
    </location>
</feature>
<reference evidence="2" key="2">
    <citation type="submission" date="2013-04" db="UniProtKB">
        <authorList>
            <consortium name="EnsemblPlants"/>
        </authorList>
    </citation>
    <scope>IDENTIFICATION</scope>
</reference>
<name>J3MSC1_ORYBR</name>
<protein>
    <recommendedName>
        <fullName evidence="4">Integrase catalytic domain-containing protein</fullName>
    </recommendedName>
</protein>
<reference evidence="2" key="1">
    <citation type="journal article" date="2013" name="Nat. Commun.">
        <title>Whole-genome sequencing of Oryza brachyantha reveals mechanisms underlying Oryza genome evolution.</title>
        <authorList>
            <person name="Chen J."/>
            <person name="Huang Q."/>
            <person name="Gao D."/>
            <person name="Wang J."/>
            <person name="Lang Y."/>
            <person name="Liu T."/>
            <person name="Li B."/>
            <person name="Bai Z."/>
            <person name="Luis Goicoechea J."/>
            <person name="Liang C."/>
            <person name="Chen C."/>
            <person name="Zhang W."/>
            <person name="Sun S."/>
            <person name="Liao Y."/>
            <person name="Zhang X."/>
            <person name="Yang L."/>
            <person name="Song C."/>
            <person name="Wang M."/>
            <person name="Shi J."/>
            <person name="Liu G."/>
            <person name="Liu J."/>
            <person name="Zhou H."/>
            <person name="Zhou W."/>
            <person name="Yu Q."/>
            <person name="An N."/>
            <person name="Chen Y."/>
            <person name="Cai Q."/>
            <person name="Wang B."/>
            <person name="Liu B."/>
            <person name="Min J."/>
            <person name="Huang Y."/>
            <person name="Wu H."/>
            <person name="Li Z."/>
            <person name="Zhang Y."/>
            <person name="Yin Y."/>
            <person name="Song W."/>
            <person name="Jiang J."/>
            <person name="Jackson S.A."/>
            <person name="Wing R.A."/>
            <person name="Wang J."/>
            <person name="Chen M."/>
        </authorList>
    </citation>
    <scope>NUCLEOTIDE SEQUENCE [LARGE SCALE GENOMIC DNA]</scope>
    <source>
        <strain evidence="2">cv. IRGC 101232</strain>
    </source>
</reference>
<proteinExistence type="predicted"/>